<feature type="domain" description="UspA" evidence="2">
    <location>
        <begin position="138"/>
        <end position="275"/>
    </location>
</feature>
<organism evidence="3 4">
    <name type="scientific">Nocardioides faecalis</name>
    <dbReference type="NCBI Taxonomy" id="2803858"/>
    <lineage>
        <taxon>Bacteria</taxon>
        <taxon>Bacillati</taxon>
        <taxon>Actinomycetota</taxon>
        <taxon>Actinomycetes</taxon>
        <taxon>Propionibacteriales</taxon>
        <taxon>Nocardioidaceae</taxon>
        <taxon>Nocardioides</taxon>
    </lineage>
</organism>
<evidence type="ECO:0000313" key="3">
    <source>
        <dbReference type="EMBL" id="MBM9460772.1"/>
    </source>
</evidence>
<evidence type="ECO:0000259" key="2">
    <source>
        <dbReference type="Pfam" id="PF00582"/>
    </source>
</evidence>
<dbReference type="InterPro" id="IPR006015">
    <property type="entry name" value="Universal_stress_UspA"/>
</dbReference>
<evidence type="ECO:0000256" key="1">
    <source>
        <dbReference type="ARBA" id="ARBA00008791"/>
    </source>
</evidence>
<dbReference type="CDD" id="cd00293">
    <property type="entry name" value="USP-like"/>
    <property type="match status" value="1"/>
</dbReference>
<dbReference type="AlphaFoldDB" id="A0A938Y238"/>
<comment type="similarity">
    <text evidence="1">Belongs to the universal stress protein A family.</text>
</comment>
<sequence length="284" mass="28710">MSTEIPQGSIVVAVDGSEHADRAVAWAAGHAAATDRPLVVAAVHEHAETAAELAAAAAAKVAATTPDVACSTFSTAGEARAVLVDLSADAGLLVLGSRGRGSLRSLLLGSVSTSVSRLATCPVVVCRPRPADAVAGGVLVAVDGEPGSRAVIEHAFSHAAAHGLPLTAVHCVWDAAAAVAGLHGSSAAEVMPSDAEELTATLREAVDPVAEAYPGVTVHYQVRHGLIDDVLTNRSEEWELIVVGRHPLDSVSRMVIGSIASAVVERARTNVAVVPVGRAAEPGA</sequence>
<feature type="domain" description="UspA" evidence="2">
    <location>
        <begin position="10"/>
        <end position="127"/>
    </location>
</feature>
<gene>
    <name evidence="3" type="ORF">JK386_12745</name>
</gene>
<dbReference type="PRINTS" id="PR01438">
    <property type="entry name" value="UNVRSLSTRESS"/>
</dbReference>
<dbReference type="PANTHER" id="PTHR46268">
    <property type="entry name" value="STRESS RESPONSE PROTEIN NHAX"/>
    <property type="match status" value="1"/>
</dbReference>
<comment type="caution">
    <text evidence="3">The sequence shown here is derived from an EMBL/GenBank/DDBJ whole genome shotgun (WGS) entry which is preliminary data.</text>
</comment>
<dbReference type="EMBL" id="JAERTX010000010">
    <property type="protein sequence ID" value="MBM9460772.1"/>
    <property type="molecule type" value="Genomic_DNA"/>
</dbReference>
<dbReference type="PANTHER" id="PTHR46268:SF6">
    <property type="entry name" value="UNIVERSAL STRESS PROTEIN UP12"/>
    <property type="match status" value="1"/>
</dbReference>
<dbReference type="Proteomes" id="UP000663791">
    <property type="component" value="Unassembled WGS sequence"/>
</dbReference>
<evidence type="ECO:0000313" key="4">
    <source>
        <dbReference type="Proteomes" id="UP000663791"/>
    </source>
</evidence>
<accession>A0A938Y238</accession>
<name>A0A938Y238_9ACTN</name>
<dbReference type="SUPFAM" id="SSF52402">
    <property type="entry name" value="Adenine nucleotide alpha hydrolases-like"/>
    <property type="match status" value="2"/>
</dbReference>
<dbReference type="RefSeq" id="WP_205292069.1">
    <property type="nucleotide sequence ID" value="NZ_CP074406.1"/>
</dbReference>
<dbReference type="InterPro" id="IPR006016">
    <property type="entry name" value="UspA"/>
</dbReference>
<reference evidence="3" key="1">
    <citation type="submission" date="2021-01" db="EMBL/GenBank/DDBJ databases">
        <title>Novel species in genus Nocardioides.</title>
        <authorList>
            <person name="Zhang G."/>
        </authorList>
    </citation>
    <scope>NUCLEOTIDE SEQUENCE</scope>
    <source>
        <strain evidence="3">Zg-536</strain>
    </source>
</reference>
<dbReference type="Pfam" id="PF00582">
    <property type="entry name" value="Usp"/>
    <property type="match status" value="2"/>
</dbReference>
<dbReference type="Gene3D" id="3.40.50.620">
    <property type="entry name" value="HUPs"/>
    <property type="match status" value="2"/>
</dbReference>
<dbReference type="InterPro" id="IPR014729">
    <property type="entry name" value="Rossmann-like_a/b/a_fold"/>
</dbReference>
<keyword evidence="4" id="KW-1185">Reference proteome</keyword>
<proteinExistence type="inferred from homology"/>
<protein>
    <submittedName>
        <fullName evidence="3">Universal stress protein</fullName>
    </submittedName>
</protein>